<dbReference type="EMBL" id="BOQT01000006">
    <property type="protein sequence ID" value="GIN20929.1"/>
    <property type="molecule type" value="Genomic_DNA"/>
</dbReference>
<dbReference type="PRINTS" id="PR00469">
    <property type="entry name" value="PNDRDTASEII"/>
</dbReference>
<dbReference type="InterPro" id="IPR051691">
    <property type="entry name" value="Metab_Enz_Cyan_OpOx_G3PDH"/>
</dbReference>
<gene>
    <name evidence="3" type="ORF">J1TS3_20630</name>
</gene>
<dbReference type="Gene3D" id="3.50.50.60">
    <property type="entry name" value="FAD/NAD(P)-binding domain"/>
    <property type="match status" value="2"/>
</dbReference>
<dbReference type="PRINTS" id="PR00368">
    <property type="entry name" value="FADPNR"/>
</dbReference>
<comment type="caution">
    <text evidence="3">The sequence shown here is derived from an EMBL/GenBank/DDBJ whole genome shotgun (WGS) entry which is preliminary data.</text>
</comment>
<accession>A0ABQ4K5C6</accession>
<evidence type="ECO:0000313" key="4">
    <source>
        <dbReference type="Proteomes" id="UP000680279"/>
    </source>
</evidence>
<keyword evidence="1" id="KW-0560">Oxidoreductase</keyword>
<dbReference type="SUPFAM" id="SSF51905">
    <property type="entry name" value="FAD/NAD(P)-binding domain"/>
    <property type="match status" value="1"/>
</dbReference>
<dbReference type="PANTHER" id="PTHR42949:SF3">
    <property type="entry name" value="ANAEROBIC GLYCEROL-3-PHOSPHATE DEHYDROGENASE SUBUNIT B"/>
    <property type="match status" value="1"/>
</dbReference>
<evidence type="ECO:0000259" key="2">
    <source>
        <dbReference type="Pfam" id="PF07992"/>
    </source>
</evidence>
<dbReference type="InterPro" id="IPR036188">
    <property type="entry name" value="FAD/NAD-bd_sf"/>
</dbReference>
<dbReference type="InterPro" id="IPR023753">
    <property type="entry name" value="FAD/NAD-binding_dom"/>
</dbReference>
<evidence type="ECO:0000256" key="1">
    <source>
        <dbReference type="ARBA" id="ARBA00023002"/>
    </source>
</evidence>
<dbReference type="RefSeq" id="WP_018706063.1">
    <property type="nucleotide sequence ID" value="NZ_BOQT01000006.1"/>
</dbReference>
<keyword evidence="4" id="KW-1185">Reference proteome</keyword>
<dbReference type="Pfam" id="PF07992">
    <property type="entry name" value="Pyr_redox_2"/>
    <property type="match status" value="1"/>
</dbReference>
<protein>
    <submittedName>
        <fullName evidence="3">Pyridine nucleotide-disulfide oxidoreductase</fullName>
    </submittedName>
</protein>
<sequence length="357" mass="38742">METDVLVIGGGPAGLHAAGVSASYGLDVTLVEQSFSLGGQLRQQTQQLRNPHQKLSSQTGTGLADQLIEKLHRHDVITLLNHTVIGTYNDGRIGVANEQTTIPITSKKIIVTTGAAEEAFAFPGWTLPGVMTIGAAQILLNRERVLPGKNALVVGINNFTLEVVKQLQESGVHIKGIIEEESLLLANDPATLNLLKDINTPIFVNGFIERAFGSGEVEKVMVRHENQMKELSVDLVCIGKGLSPIIEPFEILDCDFTYESRLGGWLPKYTLSMETSCPSIYVAGNAAGTTDIGSILLTAEIAGLSVAASLNKLDEKEVEQQRRTLWKAIRSIEKPEVFQARAQMIKMFQGDTLTQLL</sequence>
<feature type="domain" description="FAD/NAD(P)-binding" evidence="2">
    <location>
        <begin position="4"/>
        <end position="287"/>
    </location>
</feature>
<evidence type="ECO:0000313" key="3">
    <source>
        <dbReference type="EMBL" id="GIN20929.1"/>
    </source>
</evidence>
<reference evidence="3 4" key="1">
    <citation type="submission" date="2021-03" db="EMBL/GenBank/DDBJ databases">
        <title>Antimicrobial resistance genes in bacteria isolated from Japanese honey, and their potential for conferring macrolide and lincosamide resistance in the American foulbrood pathogen Paenibacillus larvae.</title>
        <authorList>
            <person name="Okamoto M."/>
            <person name="Kumagai M."/>
            <person name="Kanamori H."/>
            <person name="Takamatsu D."/>
        </authorList>
    </citation>
    <scope>NUCLEOTIDE SEQUENCE [LARGE SCALE GENOMIC DNA]</scope>
    <source>
        <strain evidence="3 4">J1TS3</strain>
    </source>
</reference>
<name>A0ABQ4K5C6_9BACI</name>
<dbReference type="Proteomes" id="UP000680279">
    <property type="component" value="Unassembled WGS sequence"/>
</dbReference>
<dbReference type="PANTHER" id="PTHR42949">
    <property type="entry name" value="ANAEROBIC GLYCEROL-3-PHOSPHATE DEHYDROGENASE SUBUNIT B"/>
    <property type="match status" value="1"/>
</dbReference>
<proteinExistence type="predicted"/>
<organism evidence="3 4">
    <name type="scientific">Siminovitchia fordii</name>
    <dbReference type="NCBI Taxonomy" id="254759"/>
    <lineage>
        <taxon>Bacteria</taxon>
        <taxon>Bacillati</taxon>
        <taxon>Bacillota</taxon>
        <taxon>Bacilli</taxon>
        <taxon>Bacillales</taxon>
        <taxon>Bacillaceae</taxon>
        <taxon>Siminovitchia</taxon>
    </lineage>
</organism>